<dbReference type="InterPro" id="IPR039425">
    <property type="entry name" value="RNA_pol_sigma-70-like"/>
</dbReference>
<dbReference type="Gene3D" id="1.10.10.10">
    <property type="entry name" value="Winged helix-like DNA-binding domain superfamily/Winged helix DNA-binding domain"/>
    <property type="match status" value="1"/>
</dbReference>
<dbReference type="Pfam" id="PF04542">
    <property type="entry name" value="Sigma70_r2"/>
    <property type="match status" value="1"/>
</dbReference>
<dbReference type="GO" id="GO:0003677">
    <property type="term" value="F:DNA binding"/>
    <property type="evidence" value="ECO:0007669"/>
    <property type="project" value="InterPro"/>
</dbReference>
<dbReference type="GO" id="GO:0016987">
    <property type="term" value="F:sigma factor activity"/>
    <property type="evidence" value="ECO:0007669"/>
    <property type="project" value="UniProtKB-KW"/>
</dbReference>
<dbReference type="SUPFAM" id="SSF88659">
    <property type="entry name" value="Sigma3 and sigma4 domains of RNA polymerase sigma factors"/>
    <property type="match status" value="1"/>
</dbReference>
<keyword evidence="3" id="KW-0731">Sigma factor</keyword>
<dbReference type="InterPro" id="IPR013249">
    <property type="entry name" value="RNA_pol_sigma70_r4_t2"/>
</dbReference>
<dbReference type="AlphaFoldDB" id="A0A7S8CE46"/>
<feature type="domain" description="RNA polymerase sigma-70 region 2" evidence="5">
    <location>
        <begin position="23"/>
        <end position="89"/>
    </location>
</feature>
<gene>
    <name evidence="7" type="ORF">G8O30_00645</name>
</gene>
<name>A0A7S8CE46_9BACI</name>
<evidence type="ECO:0000313" key="7">
    <source>
        <dbReference type="EMBL" id="QPC48303.1"/>
    </source>
</evidence>
<protein>
    <submittedName>
        <fullName evidence="7">RNA polymerase sigma factor</fullName>
    </submittedName>
</protein>
<dbReference type="Proteomes" id="UP000593626">
    <property type="component" value="Chromosome"/>
</dbReference>
<feature type="domain" description="RNA polymerase sigma factor 70 region 4 type 2" evidence="6">
    <location>
        <begin position="127"/>
        <end position="168"/>
    </location>
</feature>
<comment type="similarity">
    <text evidence="1">Belongs to the sigma-70 factor family. ECF subfamily.</text>
</comment>
<evidence type="ECO:0000256" key="1">
    <source>
        <dbReference type="ARBA" id="ARBA00010641"/>
    </source>
</evidence>
<dbReference type="NCBIfam" id="TIGR02937">
    <property type="entry name" value="sigma70-ECF"/>
    <property type="match status" value="1"/>
</dbReference>
<evidence type="ECO:0000259" key="5">
    <source>
        <dbReference type="Pfam" id="PF04542"/>
    </source>
</evidence>
<dbReference type="KEGG" id="mcui:G8O30_00645"/>
<keyword evidence="2" id="KW-0805">Transcription regulation</keyword>
<dbReference type="InterPro" id="IPR014284">
    <property type="entry name" value="RNA_pol_sigma-70_dom"/>
</dbReference>
<dbReference type="Pfam" id="PF08281">
    <property type="entry name" value="Sigma70_r4_2"/>
    <property type="match status" value="1"/>
</dbReference>
<evidence type="ECO:0000256" key="4">
    <source>
        <dbReference type="ARBA" id="ARBA00023163"/>
    </source>
</evidence>
<proteinExistence type="inferred from homology"/>
<dbReference type="EMBL" id="CP049742">
    <property type="protein sequence ID" value="QPC48303.1"/>
    <property type="molecule type" value="Genomic_DNA"/>
</dbReference>
<reference evidence="7 8" key="1">
    <citation type="submission" date="2019-07" db="EMBL/GenBank/DDBJ databases">
        <title>Genome sequence of 2 isolates from Red Sea Mangroves.</title>
        <authorList>
            <person name="Sefrji F."/>
            <person name="Michoud G."/>
            <person name="Merlino G."/>
            <person name="Daffonchio D."/>
        </authorList>
    </citation>
    <scope>NUCLEOTIDE SEQUENCE [LARGE SCALE GENOMIC DNA]</scope>
    <source>
        <strain evidence="7 8">R1DC41</strain>
    </source>
</reference>
<evidence type="ECO:0000256" key="3">
    <source>
        <dbReference type="ARBA" id="ARBA00023082"/>
    </source>
</evidence>
<keyword evidence="8" id="KW-1185">Reference proteome</keyword>
<dbReference type="InterPro" id="IPR007627">
    <property type="entry name" value="RNA_pol_sigma70_r2"/>
</dbReference>
<accession>A0A7S8CE46</accession>
<dbReference type="InterPro" id="IPR013324">
    <property type="entry name" value="RNA_pol_sigma_r3/r4-like"/>
</dbReference>
<dbReference type="GO" id="GO:0006352">
    <property type="term" value="P:DNA-templated transcription initiation"/>
    <property type="evidence" value="ECO:0007669"/>
    <property type="project" value="InterPro"/>
</dbReference>
<dbReference type="InterPro" id="IPR036388">
    <property type="entry name" value="WH-like_DNA-bd_sf"/>
</dbReference>
<dbReference type="InterPro" id="IPR013325">
    <property type="entry name" value="RNA_pol_sigma_r2"/>
</dbReference>
<sequence>MNKEKKWIKLIQKRADEQAANELVSMYYSHIYAFVYKQTMNKELSLDLTQEIFISMLQSIQHFEGKRASFKTWLYKIATNRLVDYYRSKHYKYDRTTDDLEVEWVSAEEDFTVTLERREEVEEVIAHINELATYPQQILRLKLFADYTFAEIATTLNVPESSVKTKYYTTVRRLKRTLTGGSKNEKRNMEH</sequence>
<evidence type="ECO:0000259" key="6">
    <source>
        <dbReference type="Pfam" id="PF08281"/>
    </source>
</evidence>
<dbReference type="PANTHER" id="PTHR43133:SF60">
    <property type="entry name" value="RNA POLYMERASE SIGMA FACTOR SIGV"/>
    <property type="match status" value="1"/>
</dbReference>
<evidence type="ECO:0000256" key="2">
    <source>
        <dbReference type="ARBA" id="ARBA00023015"/>
    </source>
</evidence>
<organism evidence="7 8">
    <name type="scientific">Mangrovibacillus cuniculi</name>
    <dbReference type="NCBI Taxonomy" id="2593652"/>
    <lineage>
        <taxon>Bacteria</taxon>
        <taxon>Bacillati</taxon>
        <taxon>Bacillota</taxon>
        <taxon>Bacilli</taxon>
        <taxon>Bacillales</taxon>
        <taxon>Bacillaceae</taxon>
        <taxon>Mangrovibacillus</taxon>
    </lineage>
</organism>
<evidence type="ECO:0000313" key="8">
    <source>
        <dbReference type="Proteomes" id="UP000593626"/>
    </source>
</evidence>
<dbReference type="SUPFAM" id="SSF88946">
    <property type="entry name" value="Sigma2 domain of RNA polymerase sigma factors"/>
    <property type="match status" value="1"/>
</dbReference>
<keyword evidence="4" id="KW-0804">Transcription</keyword>
<dbReference type="PANTHER" id="PTHR43133">
    <property type="entry name" value="RNA POLYMERASE ECF-TYPE SIGMA FACTO"/>
    <property type="match status" value="1"/>
</dbReference>
<dbReference type="Gene3D" id="1.10.1740.10">
    <property type="match status" value="1"/>
</dbReference>